<evidence type="ECO:0000313" key="2">
    <source>
        <dbReference type="EMBL" id="KAJ8871411.1"/>
    </source>
</evidence>
<reference evidence="2 3" key="1">
    <citation type="submission" date="2023-02" db="EMBL/GenBank/DDBJ databases">
        <title>LHISI_Scaffold_Assembly.</title>
        <authorList>
            <person name="Stuart O.P."/>
            <person name="Cleave R."/>
            <person name="Magrath M.J.L."/>
            <person name="Mikheyev A.S."/>
        </authorList>
    </citation>
    <scope>NUCLEOTIDE SEQUENCE [LARGE SCALE GENOMIC DNA]</scope>
    <source>
        <strain evidence="2">Daus_M_001</strain>
        <tissue evidence="2">Leg muscle</tissue>
    </source>
</reference>
<protein>
    <recommendedName>
        <fullName evidence="4">Tc1-like transposase DDE domain-containing protein</fullName>
    </recommendedName>
</protein>
<feature type="non-terminal residue" evidence="2">
    <location>
        <position position="1129"/>
    </location>
</feature>
<comment type="caution">
    <text evidence="2">The sequence shown here is derived from an EMBL/GenBank/DDBJ whole genome shotgun (WGS) entry which is preliminary data.</text>
</comment>
<dbReference type="EMBL" id="JARBHB010000012">
    <property type="protein sequence ID" value="KAJ8871411.1"/>
    <property type="molecule type" value="Genomic_DNA"/>
</dbReference>
<accession>A0ABQ9GHB0</accession>
<evidence type="ECO:0000313" key="3">
    <source>
        <dbReference type="Proteomes" id="UP001159363"/>
    </source>
</evidence>
<organism evidence="2 3">
    <name type="scientific">Dryococelus australis</name>
    <dbReference type="NCBI Taxonomy" id="614101"/>
    <lineage>
        <taxon>Eukaryota</taxon>
        <taxon>Metazoa</taxon>
        <taxon>Ecdysozoa</taxon>
        <taxon>Arthropoda</taxon>
        <taxon>Hexapoda</taxon>
        <taxon>Insecta</taxon>
        <taxon>Pterygota</taxon>
        <taxon>Neoptera</taxon>
        <taxon>Polyneoptera</taxon>
        <taxon>Phasmatodea</taxon>
        <taxon>Verophasmatodea</taxon>
        <taxon>Anareolatae</taxon>
        <taxon>Phasmatidae</taxon>
        <taxon>Eurycanthinae</taxon>
        <taxon>Dryococelus</taxon>
    </lineage>
</organism>
<feature type="compositionally biased region" description="Basic and acidic residues" evidence="1">
    <location>
        <begin position="790"/>
        <end position="801"/>
    </location>
</feature>
<dbReference type="Gene3D" id="3.30.420.10">
    <property type="entry name" value="Ribonuclease H-like superfamily/Ribonuclease H"/>
    <property type="match status" value="1"/>
</dbReference>
<name>A0ABQ9GHB0_9NEOP</name>
<feature type="region of interest" description="Disordered" evidence="1">
    <location>
        <begin position="766"/>
        <end position="806"/>
    </location>
</feature>
<sequence>MLMAGAIYERSARGIRNLSFRLPPERLCSQASRLHYARLVARPCLRRRDVATQTECQSGSRLSHAVAVGKIKRINTCYDAALNYSTSSYAVYGGQRLPSLGPGEAGISQALHIKHSCLKTNESGFLLASIGTSPARDGPFNHSGHGKEESDAIRRSVVKPNHNRQWPRVENTLGPWGVGRKSMATMQWYANNNVHRLDWPAQSPDLNSIEHLWNELDRRAKARQERPKSIAQLMEWFQEEWVLISVDVLQTLVESMADRVAALIAARSGPTRFSRGSNHRADIVDRVPTSSIGVAYTRAFKCPHKQSLVDTHQGSSGAGMGLPITAAMTFHSNMIQPALFAIRDRSYLKLVQVPGTWNDYLDDGYYAAVIRTKLPISRGAGGLCDIGVGCGSFWVRIPVHRYDGNTSRLARRSDETLDIEVLRAVEDEARWLWSSTGMKGWGKRDIPEKTRRPAASSATIPTCKIHRVGVVARLLGSHQSEPGSIPGGGAPGSLHMGIVLDDATGRQAYSRIPHRSHTHLASPSSALKTLIGDRMQRRGKQEILEKIRRPAASYGTIRTCENPGVTPPGTEPGLFWWEASSLTTTPLRPYHLNMIQWVGTVTPAWHRPVWVSRSPVICVMAINFVLELGPRPATLSSCNVVVFLVRHGRCFPVMWSLSSCGVIVVYLQCGRYLCAMWSLSSCEVVSSSRDVVVFFVLHGRCLSKRSPSPPSAYRRLKHGLMLDVFFNAACILRLCTQKIRKHNATAYLTAASRPLHIPMMAKRGEDEAASECKGGENGRSPRNPETSGIVRHDSRMRKSGDDPAGNRTRFDLVGGEYSNHNTPTCVTNVLRDIDEIFHLALVYLYLHIGAPRYTARDFPPTPKIAARRRRLPPATSPCICANLRLVGLSHECGPVETALCSSCRDTPGPGRRVRCKQCSIALERQEISAAILRWLSQVRSIKILISGHFRRIRHSALECPGAEKKFKRPGIAPIIAREFSFPGCERLLSLEGSSGKAVLFISSTSEGKCFHNVEHLKVTLYEFTTDIEPYTKAYAVKFKRENNLGEGFDGERRGGIGGEGFPVRSLLEGGKPRGTLGANIALWYMLSACAQSKDNHASEQLEGIKHTTSLTRDRSRSEIDIELVYRAEG</sequence>
<gene>
    <name evidence="2" type="ORF">PR048_027728</name>
</gene>
<keyword evidence="3" id="KW-1185">Reference proteome</keyword>
<dbReference type="InterPro" id="IPR036397">
    <property type="entry name" value="RNaseH_sf"/>
</dbReference>
<proteinExistence type="predicted"/>
<evidence type="ECO:0008006" key="4">
    <source>
        <dbReference type="Google" id="ProtNLM"/>
    </source>
</evidence>
<evidence type="ECO:0000256" key="1">
    <source>
        <dbReference type="SAM" id="MobiDB-lite"/>
    </source>
</evidence>
<dbReference type="Proteomes" id="UP001159363">
    <property type="component" value="Chromosome 11"/>
</dbReference>